<name>A0AA38C2A5_TAXCH</name>
<sequence>VMFSEYSLLGAGEYFEVDSRDGYLASVKLVDLGDSEFGHPERKGKSHRNPKRKGAFLHNSARHYTFTR</sequence>
<evidence type="ECO:0000313" key="2">
    <source>
        <dbReference type="EMBL" id="KAH9292865.1"/>
    </source>
</evidence>
<proteinExistence type="predicted"/>
<evidence type="ECO:0000256" key="1">
    <source>
        <dbReference type="SAM" id="MobiDB-lite"/>
    </source>
</evidence>
<gene>
    <name evidence="2" type="ORF">KI387_041949</name>
</gene>
<feature type="non-terminal residue" evidence="2">
    <location>
        <position position="1"/>
    </location>
</feature>
<protein>
    <submittedName>
        <fullName evidence="2">Uncharacterized protein</fullName>
    </submittedName>
</protein>
<comment type="caution">
    <text evidence="2">The sequence shown here is derived from an EMBL/GenBank/DDBJ whole genome shotgun (WGS) entry which is preliminary data.</text>
</comment>
<organism evidence="2 3">
    <name type="scientific">Taxus chinensis</name>
    <name type="common">Chinese yew</name>
    <name type="synonym">Taxus wallichiana var. chinensis</name>
    <dbReference type="NCBI Taxonomy" id="29808"/>
    <lineage>
        <taxon>Eukaryota</taxon>
        <taxon>Viridiplantae</taxon>
        <taxon>Streptophyta</taxon>
        <taxon>Embryophyta</taxon>
        <taxon>Tracheophyta</taxon>
        <taxon>Spermatophyta</taxon>
        <taxon>Pinopsida</taxon>
        <taxon>Pinidae</taxon>
        <taxon>Conifers II</taxon>
        <taxon>Cupressales</taxon>
        <taxon>Taxaceae</taxon>
        <taxon>Taxus</taxon>
    </lineage>
</organism>
<reference evidence="2 3" key="1">
    <citation type="journal article" date="2021" name="Nat. Plants">
        <title>The Taxus genome provides insights into paclitaxel biosynthesis.</title>
        <authorList>
            <person name="Xiong X."/>
            <person name="Gou J."/>
            <person name="Liao Q."/>
            <person name="Li Y."/>
            <person name="Zhou Q."/>
            <person name="Bi G."/>
            <person name="Li C."/>
            <person name="Du R."/>
            <person name="Wang X."/>
            <person name="Sun T."/>
            <person name="Guo L."/>
            <person name="Liang H."/>
            <person name="Lu P."/>
            <person name="Wu Y."/>
            <person name="Zhang Z."/>
            <person name="Ro D.K."/>
            <person name="Shang Y."/>
            <person name="Huang S."/>
            <person name="Yan J."/>
        </authorList>
    </citation>
    <scope>NUCLEOTIDE SEQUENCE [LARGE SCALE GENOMIC DNA]</scope>
    <source>
        <strain evidence="2">Ta-2019</strain>
    </source>
</reference>
<dbReference type="EMBL" id="JAHRHJ020002138">
    <property type="protein sequence ID" value="KAH9292865.1"/>
    <property type="molecule type" value="Genomic_DNA"/>
</dbReference>
<feature type="region of interest" description="Disordered" evidence="1">
    <location>
        <begin position="37"/>
        <end position="56"/>
    </location>
</feature>
<feature type="non-terminal residue" evidence="2">
    <location>
        <position position="68"/>
    </location>
</feature>
<accession>A0AA38C2A5</accession>
<dbReference type="AlphaFoldDB" id="A0AA38C2A5"/>
<feature type="compositionally biased region" description="Basic residues" evidence="1">
    <location>
        <begin position="44"/>
        <end position="55"/>
    </location>
</feature>
<keyword evidence="3" id="KW-1185">Reference proteome</keyword>
<dbReference type="Proteomes" id="UP000824469">
    <property type="component" value="Unassembled WGS sequence"/>
</dbReference>
<evidence type="ECO:0000313" key="3">
    <source>
        <dbReference type="Proteomes" id="UP000824469"/>
    </source>
</evidence>